<name>A0ABX2F368_9PSEU</name>
<evidence type="ECO:0000313" key="4">
    <source>
        <dbReference type="EMBL" id="NRN65643.1"/>
    </source>
</evidence>
<dbReference type="Gene3D" id="3.40.630.30">
    <property type="match status" value="1"/>
</dbReference>
<reference evidence="4 5" key="1">
    <citation type="submission" date="2020-01" db="EMBL/GenBank/DDBJ databases">
        <title>Kibdelosporangium persica a novel Actinomycetes from a hot desert in Iran.</title>
        <authorList>
            <person name="Safaei N."/>
            <person name="Zaburannyi N."/>
            <person name="Mueller R."/>
            <person name="Wink J."/>
        </authorList>
    </citation>
    <scope>NUCLEOTIDE SEQUENCE [LARGE SCALE GENOMIC DNA]</scope>
    <source>
        <strain evidence="4 5">4NS15</strain>
    </source>
</reference>
<dbReference type="InterPro" id="IPR050832">
    <property type="entry name" value="Bact_Acetyltransf"/>
</dbReference>
<dbReference type="RefSeq" id="WP_173130083.1">
    <property type="nucleotide sequence ID" value="NZ_CBCSGW010000004.1"/>
</dbReference>
<evidence type="ECO:0000256" key="2">
    <source>
        <dbReference type="ARBA" id="ARBA00023315"/>
    </source>
</evidence>
<feature type="domain" description="N-acetyltransferase" evidence="3">
    <location>
        <begin position="1"/>
        <end position="140"/>
    </location>
</feature>
<evidence type="ECO:0000259" key="3">
    <source>
        <dbReference type="PROSITE" id="PS51186"/>
    </source>
</evidence>
<gene>
    <name evidence="4" type="ORF">GC106_28540</name>
</gene>
<dbReference type="SUPFAM" id="SSF55729">
    <property type="entry name" value="Acyl-CoA N-acyltransferases (Nat)"/>
    <property type="match status" value="1"/>
</dbReference>
<evidence type="ECO:0000313" key="5">
    <source>
        <dbReference type="Proteomes" id="UP000763557"/>
    </source>
</evidence>
<sequence length="140" mass="15764">MNVKELDDSMTGQAFRVMRELRPHLTGSAEFAERIRRQRAEGYRLVGSFDASGDVVSVAGFRTGNNLAWGHFLYVDDLCTLPEARGHGHASALLQWIDEEARRLGCQQVHLDSGTHRHDAHRRYLSSGYVIQAFHFGKPA</sequence>
<keyword evidence="5" id="KW-1185">Reference proteome</keyword>
<organism evidence="4 5">
    <name type="scientific">Kibdelosporangium persicum</name>
    <dbReference type="NCBI Taxonomy" id="2698649"/>
    <lineage>
        <taxon>Bacteria</taxon>
        <taxon>Bacillati</taxon>
        <taxon>Actinomycetota</taxon>
        <taxon>Actinomycetes</taxon>
        <taxon>Pseudonocardiales</taxon>
        <taxon>Pseudonocardiaceae</taxon>
        <taxon>Kibdelosporangium</taxon>
    </lineage>
</organism>
<dbReference type="CDD" id="cd04301">
    <property type="entry name" value="NAT_SF"/>
    <property type="match status" value="1"/>
</dbReference>
<dbReference type="EMBL" id="JAAATY010000007">
    <property type="protein sequence ID" value="NRN65643.1"/>
    <property type="molecule type" value="Genomic_DNA"/>
</dbReference>
<accession>A0ABX2F368</accession>
<keyword evidence="2" id="KW-0012">Acyltransferase</keyword>
<dbReference type="PROSITE" id="PS51186">
    <property type="entry name" value="GNAT"/>
    <property type="match status" value="1"/>
</dbReference>
<dbReference type="Proteomes" id="UP000763557">
    <property type="component" value="Unassembled WGS sequence"/>
</dbReference>
<dbReference type="InterPro" id="IPR000182">
    <property type="entry name" value="GNAT_dom"/>
</dbReference>
<evidence type="ECO:0000256" key="1">
    <source>
        <dbReference type="ARBA" id="ARBA00022679"/>
    </source>
</evidence>
<dbReference type="InterPro" id="IPR016181">
    <property type="entry name" value="Acyl_CoA_acyltransferase"/>
</dbReference>
<dbReference type="PANTHER" id="PTHR43877">
    <property type="entry name" value="AMINOALKYLPHOSPHONATE N-ACETYLTRANSFERASE-RELATED-RELATED"/>
    <property type="match status" value="1"/>
</dbReference>
<comment type="caution">
    <text evidence="4">The sequence shown here is derived from an EMBL/GenBank/DDBJ whole genome shotgun (WGS) entry which is preliminary data.</text>
</comment>
<dbReference type="Pfam" id="PF00583">
    <property type="entry name" value="Acetyltransf_1"/>
    <property type="match status" value="1"/>
</dbReference>
<keyword evidence="1" id="KW-0808">Transferase</keyword>
<protein>
    <submittedName>
        <fullName evidence="4">Aminoalkylphosphonic acid N-acetyltransferase</fullName>
    </submittedName>
</protein>
<proteinExistence type="predicted"/>
<dbReference type="PANTHER" id="PTHR43877:SF2">
    <property type="entry name" value="AMINOALKYLPHOSPHONATE N-ACETYLTRANSFERASE-RELATED"/>
    <property type="match status" value="1"/>
</dbReference>